<dbReference type="AlphaFoldDB" id="A0A927F870"/>
<dbReference type="PROSITE" id="PS50042">
    <property type="entry name" value="CNMP_BINDING_3"/>
    <property type="match status" value="1"/>
</dbReference>
<dbReference type="InterPro" id="IPR000595">
    <property type="entry name" value="cNMP-bd_dom"/>
</dbReference>
<evidence type="ECO:0000313" key="2">
    <source>
        <dbReference type="EMBL" id="MBD5778955.1"/>
    </source>
</evidence>
<dbReference type="Proteomes" id="UP000622317">
    <property type="component" value="Unassembled WGS sequence"/>
</dbReference>
<accession>A0A927F870</accession>
<dbReference type="InterPro" id="IPR018490">
    <property type="entry name" value="cNMP-bd_dom_sf"/>
</dbReference>
<dbReference type="CDD" id="cd00038">
    <property type="entry name" value="CAP_ED"/>
    <property type="match status" value="1"/>
</dbReference>
<feature type="domain" description="Cyclic nucleotide-binding" evidence="1">
    <location>
        <begin position="15"/>
        <end position="136"/>
    </location>
</feature>
<dbReference type="Pfam" id="PF00027">
    <property type="entry name" value="cNMP_binding"/>
    <property type="match status" value="1"/>
</dbReference>
<dbReference type="SUPFAM" id="SSF51206">
    <property type="entry name" value="cAMP-binding domain-like"/>
    <property type="match status" value="1"/>
</dbReference>
<evidence type="ECO:0000313" key="3">
    <source>
        <dbReference type="Proteomes" id="UP000622317"/>
    </source>
</evidence>
<gene>
    <name evidence="2" type="ORF">IEN85_05580</name>
</gene>
<dbReference type="RefSeq" id="WP_191616080.1">
    <property type="nucleotide sequence ID" value="NZ_JACYFG010000006.1"/>
</dbReference>
<reference evidence="2" key="1">
    <citation type="submission" date="2020-09" db="EMBL/GenBank/DDBJ databases">
        <title>Pelagicoccus enzymogenes sp. nov. with an EPS production, isolated from marine sediment.</title>
        <authorList>
            <person name="Feng X."/>
        </authorList>
    </citation>
    <scope>NUCLEOTIDE SEQUENCE</scope>
    <source>
        <strain evidence="2">NFK12</strain>
    </source>
</reference>
<evidence type="ECO:0000259" key="1">
    <source>
        <dbReference type="PROSITE" id="PS50042"/>
    </source>
</evidence>
<proteinExistence type="predicted"/>
<keyword evidence="3" id="KW-1185">Reference proteome</keyword>
<name>A0A927F870_9BACT</name>
<sequence>MSAAKLQLLRHAMERYAPLSQSTWKQVQQSCSERKLAKGEILVQIGAPSQHLYFVCQGLLRSYTLSEDGKEYNKKFFPENTFPGSIRALLTGGPSDFALQALEASVVLAIDHPAYRRLLEKAEDLKWYHIQYLETNWVLDKEPIEVGLALSDSSARYQAFVEKHASILHRIPLHHIASAIGVTPTQLSRIRKL</sequence>
<dbReference type="EMBL" id="JACYFG010000006">
    <property type="protein sequence ID" value="MBD5778955.1"/>
    <property type="molecule type" value="Genomic_DNA"/>
</dbReference>
<dbReference type="InterPro" id="IPR014710">
    <property type="entry name" value="RmlC-like_jellyroll"/>
</dbReference>
<comment type="caution">
    <text evidence="2">The sequence shown here is derived from an EMBL/GenBank/DDBJ whole genome shotgun (WGS) entry which is preliminary data.</text>
</comment>
<protein>
    <submittedName>
        <fullName evidence="2">Cyclic nucleotide-binding domain-containing protein</fullName>
    </submittedName>
</protein>
<organism evidence="2 3">
    <name type="scientific">Pelagicoccus enzymogenes</name>
    <dbReference type="NCBI Taxonomy" id="2773457"/>
    <lineage>
        <taxon>Bacteria</taxon>
        <taxon>Pseudomonadati</taxon>
        <taxon>Verrucomicrobiota</taxon>
        <taxon>Opitutia</taxon>
        <taxon>Puniceicoccales</taxon>
        <taxon>Pelagicoccaceae</taxon>
        <taxon>Pelagicoccus</taxon>
    </lineage>
</organism>
<dbReference type="Gene3D" id="2.60.120.10">
    <property type="entry name" value="Jelly Rolls"/>
    <property type="match status" value="1"/>
</dbReference>